<accession>A0ABX0E5F3</accession>
<comment type="caution">
    <text evidence="2">The sequence shown here is derived from an EMBL/GenBank/DDBJ whole genome shotgun (WGS) entry which is preliminary data.</text>
</comment>
<evidence type="ECO:0000256" key="1">
    <source>
        <dbReference type="SAM" id="MobiDB-lite"/>
    </source>
</evidence>
<evidence type="ECO:0000313" key="2">
    <source>
        <dbReference type="EMBL" id="NGO49422.1"/>
    </source>
</evidence>
<dbReference type="Proteomes" id="UP001518140">
    <property type="component" value="Unassembled WGS sequence"/>
</dbReference>
<keyword evidence="3" id="KW-1185">Reference proteome</keyword>
<dbReference type="EMBL" id="JAAKZX010000418">
    <property type="protein sequence ID" value="NGO49422.1"/>
    <property type="molecule type" value="Genomic_DNA"/>
</dbReference>
<sequence length="192" mass="21186">MSPSSDSHRALLIELGRFLRDSQKILDAWNAYSDEHTDLDGWPYDEDAYGRRAGMRDAATAEAFDSVRDGAHHLLATAQTQLAQLPAHAVQNRWVWQLLVLREALDRLDVLHEKWLRTRDSLPADARPGNEAFDDALAEHHAEAWSCLDDWGTHGHAVRDINAAARHAPSPLAPPPTAAAAPVTGRAGKVRS</sequence>
<feature type="region of interest" description="Disordered" evidence="1">
    <location>
        <begin position="165"/>
        <end position="192"/>
    </location>
</feature>
<proteinExistence type="predicted"/>
<protein>
    <submittedName>
        <fullName evidence="2">Uncharacterized protein</fullName>
    </submittedName>
</protein>
<reference evidence="2 3" key="1">
    <citation type="submission" date="2020-02" db="EMBL/GenBank/DDBJ databases">
        <title>Whole-genome analyses of novel actinobacteria.</title>
        <authorList>
            <person name="Sahin N."/>
            <person name="Tokatli A."/>
        </authorList>
    </citation>
    <scope>NUCLEOTIDE SEQUENCE [LARGE SCALE GENOMIC DNA]</scope>
    <source>
        <strain evidence="2 3">YC419</strain>
    </source>
</reference>
<gene>
    <name evidence="2" type="ORF">G6048_47680</name>
</gene>
<name>A0ABX0E5F3_9ACTN</name>
<organism evidence="2 3">
    <name type="scientific">Streptomyces ureilyticus</name>
    <dbReference type="NCBI Taxonomy" id="1775131"/>
    <lineage>
        <taxon>Bacteria</taxon>
        <taxon>Bacillati</taxon>
        <taxon>Actinomycetota</taxon>
        <taxon>Actinomycetes</taxon>
        <taxon>Kitasatosporales</taxon>
        <taxon>Streptomycetaceae</taxon>
        <taxon>Streptomyces</taxon>
    </lineage>
</organism>
<evidence type="ECO:0000313" key="3">
    <source>
        <dbReference type="Proteomes" id="UP001518140"/>
    </source>
</evidence>